<gene>
    <name evidence="2" type="ORF">PXEA_LOCUS14031</name>
</gene>
<reference evidence="2" key="1">
    <citation type="submission" date="2018-11" db="EMBL/GenBank/DDBJ databases">
        <authorList>
            <consortium name="Pathogen Informatics"/>
        </authorList>
    </citation>
    <scope>NUCLEOTIDE SEQUENCE</scope>
</reference>
<evidence type="ECO:0000313" key="2">
    <source>
        <dbReference type="EMBL" id="VEL20591.1"/>
    </source>
</evidence>
<protein>
    <submittedName>
        <fullName evidence="2">Uncharacterized protein</fullName>
    </submittedName>
</protein>
<feature type="region of interest" description="Disordered" evidence="1">
    <location>
        <begin position="42"/>
        <end position="71"/>
    </location>
</feature>
<accession>A0A448WUK4</accession>
<sequence length="71" mass="7637">MQRGGTGDSLVSGARFPRRQYCSDTLLAPFYHNRLTEKPEPVATATASAADNSQKPSSVLLTSNAPSRLGW</sequence>
<evidence type="ECO:0000313" key="3">
    <source>
        <dbReference type="Proteomes" id="UP000784294"/>
    </source>
</evidence>
<dbReference type="AlphaFoldDB" id="A0A448WUK4"/>
<comment type="caution">
    <text evidence="2">The sequence shown here is derived from an EMBL/GenBank/DDBJ whole genome shotgun (WGS) entry which is preliminary data.</text>
</comment>
<dbReference type="EMBL" id="CAAALY010047174">
    <property type="protein sequence ID" value="VEL20591.1"/>
    <property type="molecule type" value="Genomic_DNA"/>
</dbReference>
<name>A0A448WUK4_9PLAT</name>
<dbReference type="Proteomes" id="UP000784294">
    <property type="component" value="Unassembled WGS sequence"/>
</dbReference>
<organism evidence="2 3">
    <name type="scientific">Protopolystoma xenopodis</name>
    <dbReference type="NCBI Taxonomy" id="117903"/>
    <lineage>
        <taxon>Eukaryota</taxon>
        <taxon>Metazoa</taxon>
        <taxon>Spiralia</taxon>
        <taxon>Lophotrochozoa</taxon>
        <taxon>Platyhelminthes</taxon>
        <taxon>Monogenea</taxon>
        <taxon>Polyopisthocotylea</taxon>
        <taxon>Polystomatidea</taxon>
        <taxon>Polystomatidae</taxon>
        <taxon>Protopolystoma</taxon>
    </lineage>
</organism>
<proteinExistence type="predicted"/>
<evidence type="ECO:0000256" key="1">
    <source>
        <dbReference type="SAM" id="MobiDB-lite"/>
    </source>
</evidence>
<feature type="compositionally biased region" description="Polar residues" evidence="1">
    <location>
        <begin position="45"/>
        <end position="71"/>
    </location>
</feature>
<keyword evidence="3" id="KW-1185">Reference proteome</keyword>